<dbReference type="GO" id="GO:0005524">
    <property type="term" value="F:ATP binding"/>
    <property type="evidence" value="ECO:0007669"/>
    <property type="project" value="UniProtKB-KW"/>
</dbReference>
<reference evidence="4 7" key="1">
    <citation type="submission" date="2018-05" db="EMBL/GenBank/DDBJ databases">
        <title>Genome Sequence of an Efficient Indole-Degrading Bacterium, Alcaligenes sp.YBY.</title>
        <authorList>
            <person name="Yang B."/>
        </authorList>
    </citation>
    <scope>NUCLEOTIDE SEQUENCE [LARGE SCALE GENOMIC DNA]</scope>
    <source>
        <strain evidence="4 7">YBY</strain>
    </source>
</reference>
<dbReference type="Proteomes" id="UP000245216">
    <property type="component" value="Unassembled WGS sequence"/>
</dbReference>
<proteinExistence type="predicted"/>
<reference evidence="5" key="3">
    <citation type="submission" date="2022-04" db="EMBL/GenBank/DDBJ databases">
        <title>Genomic mining of Alcaligenes faecalis D334 producing ectoin and derivatives.</title>
        <authorList>
            <person name="Doan V.T."/>
            <person name="Quach N.T."/>
            <person name="Vu T.-H.-N."/>
            <person name="Phi Q.-T."/>
        </authorList>
    </citation>
    <scope>NUCLEOTIDE SEQUENCE</scope>
    <source>
        <strain evidence="5">D334</strain>
    </source>
</reference>
<dbReference type="Proteomes" id="UP000830925">
    <property type="component" value="Chromosome"/>
</dbReference>
<dbReference type="InterPro" id="IPR027417">
    <property type="entry name" value="P-loop_NTPase"/>
</dbReference>
<name>A0A0A2NAT0_ALCFA</name>
<dbReference type="Proteomes" id="UP001211866">
    <property type="component" value="Chromosome"/>
</dbReference>
<dbReference type="EMBL" id="CP095873">
    <property type="protein sequence ID" value="UPL19808.1"/>
    <property type="molecule type" value="Genomic_DNA"/>
</dbReference>
<evidence type="ECO:0000259" key="3">
    <source>
        <dbReference type="Pfam" id="PF06414"/>
    </source>
</evidence>
<dbReference type="PANTHER" id="PTHR39206">
    <property type="entry name" value="SLL8004 PROTEIN"/>
    <property type="match status" value="1"/>
</dbReference>
<dbReference type="EMBL" id="QEXO01000004">
    <property type="protein sequence ID" value="PWE13389.1"/>
    <property type="molecule type" value="Genomic_DNA"/>
</dbReference>
<dbReference type="SUPFAM" id="SSF52540">
    <property type="entry name" value="P-loop containing nucleoside triphosphate hydrolases"/>
    <property type="match status" value="1"/>
</dbReference>
<sequence>MSGNNADTGKSKKILIIAGPNGAGKTTFARSFLPAEAEVLRFINADLIAAGLSPFAPESAAIKAGRLMLDELKEAVRLGESFALETTLSGQGYVRHIEKWQAQGYRVSLYFLSLPDADMAIARVAERVRQGGHNIPEPVIRRRFAAGMKNFLHHYRDTVDDWVLYDNAGSVPVLLEWGEKDE</sequence>
<dbReference type="PANTHER" id="PTHR39206:SF1">
    <property type="entry name" value="SLL8004 PROTEIN"/>
    <property type="match status" value="1"/>
</dbReference>
<accession>A0A0M7CQS3</accession>
<evidence type="ECO:0000313" key="4">
    <source>
        <dbReference type="EMBL" id="PWE13389.1"/>
    </source>
</evidence>
<organism evidence="4 7">
    <name type="scientific">Alcaligenes faecalis</name>
    <dbReference type="NCBI Taxonomy" id="511"/>
    <lineage>
        <taxon>Bacteria</taxon>
        <taxon>Pseudomonadati</taxon>
        <taxon>Pseudomonadota</taxon>
        <taxon>Betaproteobacteria</taxon>
        <taxon>Burkholderiales</taxon>
        <taxon>Alcaligenaceae</taxon>
        <taxon>Alcaligenes</taxon>
    </lineage>
</organism>
<gene>
    <name evidence="4" type="ORF">DF183_16410</name>
    <name evidence="6" type="ORF">M2J83_09095</name>
    <name evidence="5" type="ORF">MXF72_10210</name>
</gene>
<evidence type="ECO:0000313" key="6">
    <source>
        <dbReference type="EMBL" id="WBM39950.1"/>
    </source>
</evidence>
<dbReference type="OrthoDB" id="9791543at2"/>
<keyword evidence="8" id="KW-1185">Reference proteome</keyword>
<dbReference type="eggNOG" id="COG4185">
    <property type="taxonomic scope" value="Bacteria"/>
</dbReference>
<dbReference type="EMBL" id="CP096916">
    <property type="protein sequence ID" value="WBM39950.1"/>
    <property type="molecule type" value="Genomic_DNA"/>
</dbReference>
<evidence type="ECO:0000313" key="5">
    <source>
        <dbReference type="EMBL" id="UPL19808.1"/>
    </source>
</evidence>
<dbReference type="Pfam" id="PF06414">
    <property type="entry name" value="Zeta_toxin"/>
    <property type="match status" value="1"/>
</dbReference>
<feature type="domain" description="Zeta toxin" evidence="3">
    <location>
        <begin position="8"/>
        <end position="170"/>
    </location>
</feature>
<reference evidence="6 8" key="4">
    <citation type="submission" date="2022-05" db="EMBL/GenBank/DDBJ databases">
        <title>Complete sequence of strain NY11312.</title>
        <authorList>
            <person name="Zhou D."/>
        </authorList>
    </citation>
    <scope>NUCLEOTIDE SEQUENCE [LARGE SCALE GENOMIC DNA]</scope>
    <source>
        <strain evidence="6 8">NY11312</strain>
    </source>
</reference>
<reference evidence="4 7" key="2">
    <citation type="submission" date="2018-05" db="EMBL/GenBank/DDBJ databases">
        <authorList>
            <person name="Lanie J.A."/>
            <person name="Ng W.-L."/>
            <person name="Kazmierczak K.M."/>
            <person name="Andrzejewski T.M."/>
            <person name="Davidsen T.M."/>
            <person name="Wayne K.J."/>
            <person name="Tettelin H."/>
            <person name="Glass J.I."/>
            <person name="Rusch D."/>
            <person name="Podicherti R."/>
            <person name="Tsui H.-C.T."/>
            <person name="Winkler M.E."/>
        </authorList>
    </citation>
    <scope>NUCLEOTIDE SEQUENCE [LARGE SCALE GENOMIC DNA]</scope>
    <source>
        <strain evidence="4 7">YBY</strain>
    </source>
</reference>
<keyword evidence="1" id="KW-0547">Nucleotide-binding</keyword>
<evidence type="ECO:0000256" key="1">
    <source>
        <dbReference type="ARBA" id="ARBA00022741"/>
    </source>
</evidence>
<evidence type="ECO:0000313" key="8">
    <source>
        <dbReference type="Proteomes" id="UP001211866"/>
    </source>
</evidence>
<keyword evidence="2" id="KW-0067">ATP-binding</keyword>
<accession>A0A0A2NAT0</accession>
<evidence type="ECO:0000313" key="7">
    <source>
        <dbReference type="Proteomes" id="UP000245216"/>
    </source>
</evidence>
<dbReference type="GO" id="GO:0016301">
    <property type="term" value="F:kinase activity"/>
    <property type="evidence" value="ECO:0007669"/>
    <property type="project" value="InterPro"/>
</dbReference>
<dbReference type="Gene3D" id="3.40.50.300">
    <property type="entry name" value="P-loop containing nucleotide triphosphate hydrolases"/>
    <property type="match status" value="1"/>
</dbReference>
<dbReference type="RefSeq" id="WP_009454582.1">
    <property type="nucleotide sequence ID" value="NZ_CP021079.1"/>
</dbReference>
<dbReference type="STRING" id="511.UZ73_17495"/>
<protein>
    <submittedName>
        <fullName evidence="4">Zeta toxin family protein</fullName>
    </submittedName>
</protein>
<dbReference type="GeneID" id="96775746"/>
<evidence type="ECO:0000256" key="2">
    <source>
        <dbReference type="ARBA" id="ARBA00022840"/>
    </source>
</evidence>
<dbReference type="AlphaFoldDB" id="A0A0A2NAT0"/>
<dbReference type="InterPro" id="IPR010488">
    <property type="entry name" value="Zeta_toxin_domain"/>
</dbReference>